<protein>
    <recommendedName>
        <fullName evidence="14">Riboflavin biosynthesis protein RibD</fullName>
    </recommendedName>
    <domain>
        <recommendedName>
            <fullName evidence="14">Diaminohydroxyphosphoribosylaminopyrimidine deaminase</fullName>
            <shortName evidence="14">DRAP deaminase</shortName>
            <ecNumber evidence="14">3.5.4.26</ecNumber>
        </recommendedName>
        <alternativeName>
            <fullName evidence="14">Riboflavin-specific deaminase</fullName>
        </alternativeName>
    </domain>
    <domain>
        <recommendedName>
            <fullName evidence="14">5-amino-6-(5-phosphoribosylamino)uracil reductase</fullName>
            <ecNumber evidence="14">1.1.1.193</ecNumber>
        </recommendedName>
        <alternativeName>
            <fullName evidence="14">HTP reductase</fullName>
        </alternativeName>
    </domain>
</protein>
<evidence type="ECO:0000256" key="3">
    <source>
        <dbReference type="ARBA" id="ARBA00004910"/>
    </source>
</evidence>
<proteinExistence type="inferred from homology"/>
<dbReference type="InterPro" id="IPR011549">
    <property type="entry name" value="RibD_C"/>
</dbReference>
<evidence type="ECO:0000313" key="17">
    <source>
        <dbReference type="Proteomes" id="UP000767291"/>
    </source>
</evidence>
<evidence type="ECO:0000256" key="5">
    <source>
        <dbReference type="ARBA" id="ARBA00007417"/>
    </source>
</evidence>
<evidence type="ECO:0000256" key="4">
    <source>
        <dbReference type="ARBA" id="ARBA00005259"/>
    </source>
</evidence>
<comment type="catalytic activity">
    <reaction evidence="12 14">
        <text>5-amino-6-(5-phospho-D-ribitylamino)uracil + NADP(+) = 5-amino-6-(5-phospho-D-ribosylamino)uracil + NADPH + H(+)</text>
        <dbReference type="Rhea" id="RHEA:17845"/>
        <dbReference type="ChEBI" id="CHEBI:15378"/>
        <dbReference type="ChEBI" id="CHEBI:57783"/>
        <dbReference type="ChEBI" id="CHEBI:58349"/>
        <dbReference type="ChEBI" id="CHEBI:58421"/>
        <dbReference type="ChEBI" id="CHEBI:58453"/>
        <dbReference type="EC" id="1.1.1.193"/>
    </reaction>
</comment>
<dbReference type="Pfam" id="PF01872">
    <property type="entry name" value="RibD_C"/>
    <property type="match status" value="1"/>
</dbReference>
<dbReference type="InterPro" id="IPR016192">
    <property type="entry name" value="APOBEC/CMP_deaminase_Zn-bd"/>
</dbReference>
<evidence type="ECO:0000259" key="15">
    <source>
        <dbReference type="PROSITE" id="PS51747"/>
    </source>
</evidence>
<comment type="function">
    <text evidence="1 14">Converts 2,5-diamino-6-(ribosylamino)-4(3h)-pyrimidinone 5'-phosphate into 5-amino-6-(ribosylamino)-2,4(1h,3h)-pyrimidinedione 5'-phosphate.</text>
</comment>
<evidence type="ECO:0000256" key="1">
    <source>
        <dbReference type="ARBA" id="ARBA00002151"/>
    </source>
</evidence>
<evidence type="ECO:0000256" key="11">
    <source>
        <dbReference type="ARBA" id="ARBA00023268"/>
    </source>
</evidence>
<keyword evidence="9 14" id="KW-0521">NADP</keyword>
<dbReference type="SUPFAM" id="SSF53927">
    <property type="entry name" value="Cytidine deaminase-like"/>
    <property type="match status" value="1"/>
</dbReference>
<evidence type="ECO:0000256" key="10">
    <source>
        <dbReference type="ARBA" id="ARBA00023002"/>
    </source>
</evidence>
<keyword evidence="17" id="KW-1185">Reference proteome</keyword>
<comment type="pathway">
    <text evidence="3 14">Cofactor biosynthesis; riboflavin biosynthesis; 5-amino-6-(D-ribitylamino)uracil from GTP: step 3/4.</text>
</comment>
<comment type="pathway">
    <text evidence="2 14">Cofactor biosynthesis; riboflavin biosynthesis; 5-amino-6-(D-ribitylamino)uracil from GTP: step 2/4.</text>
</comment>
<dbReference type="GO" id="GO:0008835">
    <property type="term" value="F:diaminohydroxyphosphoribosylaminopyrimidine deaminase activity"/>
    <property type="evidence" value="ECO:0007669"/>
    <property type="project" value="UniProtKB-EC"/>
</dbReference>
<evidence type="ECO:0000256" key="8">
    <source>
        <dbReference type="ARBA" id="ARBA00022833"/>
    </source>
</evidence>
<dbReference type="PROSITE" id="PS00903">
    <property type="entry name" value="CYT_DCMP_DEAMINASES_1"/>
    <property type="match status" value="1"/>
</dbReference>
<keyword evidence="10 14" id="KW-0560">Oxidoreductase</keyword>
<evidence type="ECO:0000256" key="7">
    <source>
        <dbReference type="ARBA" id="ARBA00022723"/>
    </source>
</evidence>
<evidence type="ECO:0000256" key="9">
    <source>
        <dbReference type="ARBA" id="ARBA00022857"/>
    </source>
</evidence>
<dbReference type="PANTHER" id="PTHR38011">
    <property type="entry name" value="DIHYDROFOLATE REDUCTASE FAMILY PROTEIN (AFU_ORTHOLOGUE AFUA_8G06820)"/>
    <property type="match status" value="1"/>
</dbReference>
<sequence>MVEDLFYMKKALELAKKGAGKVSPNPMVGAVIVKDSEIIGSGYHKEYGGLHAEVNAISSCSNDLYGSTIYVTLEPCCHYGNTPPCTDAIIKSGIKRVVVGSVDNNPLVNGQGIEKLQKHGIKVELGVLREKCDELNEVFFYSNRVHKPFVVMKYGMTVDGKIATVTGESKWITTEKSRENVHKTRNDLSAIMVGIGTVLKDNPLLTCRTLDGKNPIRIICDSQLKLPISSDIVKTAKDIKTVVATTSEDQNKRQILENLGVEIVTVPKLNERLDLNDLMKKLWDLKIDSILLEGGSTLNYSALESGLVDRLHVYIAPKIFGGSRSISAIGGEGVSDIENAFKLKYRKTTMFDEDILIEYDVLT</sequence>
<keyword evidence="8 14" id="KW-0862">Zinc</keyword>
<dbReference type="PANTHER" id="PTHR38011:SF7">
    <property type="entry name" value="2,5-DIAMINO-6-RIBOSYLAMINO-4(3H)-PYRIMIDINONE 5'-PHOSPHATE REDUCTASE"/>
    <property type="match status" value="1"/>
</dbReference>
<reference evidence="16 17" key="1">
    <citation type="submission" date="2021-03" db="EMBL/GenBank/DDBJ databases">
        <title>Genomic Encyclopedia of Type Strains, Phase IV (KMG-IV): sequencing the most valuable type-strain genomes for metagenomic binning, comparative biology and taxonomic classification.</title>
        <authorList>
            <person name="Goeker M."/>
        </authorList>
    </citation>
    <scope>NUCLEOTIDE SEQUENCE [LARGE SCALE GENOMIC DNA]</scope>
    <source>
        <strain evidence="16 17">DSM 1289</strain>
    </source>
</reference>
<dbReference type="EMBL" id="JAGGJX010000009">
    <property type="protein sequence ID" value="MBP1856436.1"/>
    <property type="molecule type" value="Genomic_DNA"/>
</dbReference>
<organism evidence="16 17">
    <name type="scientific">Metaclostridioides mangenotii</name>
    <dbReference type="NCBI Taxonomy" id="1540"/>
    <lineage>
        <taxon>Bacteria</taxon>
        <taxon>Bacillati</taxon>
        <taxon>Bacillota</taxon>
        <taxon>Clostridia</taxon>
        <taxon>Peptostreptococcales</taxon>
        <taxon>Peptostreptococcaceae</taxon>
        <taxon>Metaclostridioides</taxon>
    </lineage>
</organism>
<accession>A0ABS4EER0</accession>
<dbReference type="NCBIfam" id="TIGR00326">
    <property type="entry name" value="eubact_ribD"/>
    <property type="match status" value="1"/>
</dbReference>
<dbReference type="CDD" id="cd01284">
    <property type="entry name" value="Riboflavin_deaminase-reductase"/>
    <property type="match status" value="1"/>
</dbReference>
<dbReference type="Proteomes" id="UP000767291">
    <property type="component" value="Unassembled WGS sequence"/>
</dbReference>
<dbReference type="Pfam" id="PF00383">
    <property type="entry name" value="dCMP_cyt_deam_1"/>
    <property type="match status" value="1"/>
</dbReference>
<keyword evidence="7 14" id="KW-0479">Metal-binding</keyword>
<dbReference type="InterPro" id="IPR004794">
    <property type="entry name" value="Eubact_RibD"/>
</dbReference>
<dbReference type="SUPFAM" id="SSF53597">
    <property type="entry name" value="Dihydrofolate reductase-like"/>
    <property type="match status" value="1"/>
</dbReference>
<feature type="domain" description="CMP/dCMP-type deaminase" evidence="15">
    <location>
        <begin position="2"/>
        <end position="124"/>
    </location>
</feature>
<dbReference type="InterPro" id="IPR024072">
    <property type="entry name" value="DHFR-like_dom_sf"/>
</dbReference>
<comment type="similarity">
    <text evidence="5 14">In the C-terminal section; belongs to the HTP reductase family.</text>
</comment>
<name>A0ABS4EER0_9FIRM</name>
<dbReference type="InterPro" id="IPR002734">
    <property type="entry name" value="RibDG_C"/>
</dbReference>
<gene>
    <name evidence="16" type="ORF">J2Z43_002889</name>
</gene>
<dbReference type="Gene3D" id="3.40.140.10">
    <property type="entry name" value="Cytidine Deaminase, domain 2"/>
    <property type="match status" value="1"/>
</dbReference>
<dbReference type="EC" id="3.5.4.26" evidence="14"/>
<comment type="caution">
    <text evidence="16">The sequence shown here is derived from an EMBL/GenBank/DDBJ whole genome shotgun (WGS) entry which is preliminary data.</text>
</comment>
<dbReference type="InterPro" id="IPR016193">
    <property type="entry name" value="Cytidine_deaminase-like"/>
</dbReference>
<dbReference type="InterPro" id="IPR050765">
    <property type="entry name" value="Riboflavin_Biosynth_HTPR"/>
</dbReference>
<comment type="catalytic activity">
    <reaction evidence="13 14">
        <text>2,5-diamino-6-hydroxy-4-(5-phosphoribosylamino)-pyrimidine + H2O + H(+) = 5-amino-6-(5-phospho-D-ribosylamino)uracil + NH4(+)</text>
        <dbReference type="Rhea" id="RHEA:21868"/>
        <dbReference type="ChEBI" id="CHEBI:15377"/>
        <dbReference type="ChEBI" id="CHEBI:15378"/>
        <dbReference type="ChEBI" id="CHEBI:28938"/>
        <dbReference type="ChEBI" id="CHEBI:58453"/>
        <dbReference type="ChEBI" id="CHEBI:58614"/>
        <dbReference type="EC" id="3.5.4.26"/>
    </reaction>
</comment>
<dbReference type="PROSITE" id="PS51747">
    <property type="entry name" value="CYT_DCMP_DEAMINASES_2"/>
    <property type="match status" value="1"/>
</dbReference>
<evidence type="ECO:0000256" key="13">
    <source>
        <dbReference type="ARBA" id="ARBA00049886"/>
    </source>
</evidence>
<evidence type="ECO:0000256" key="6">
    <source>
        <dbReference type="ARBA" id="ARBA00022619"/>
    </source>
</evidence>
<evidence type="ECO:0000256" key="14">
    <source>
        <dbReference type="PIRNR" id="PIRNR006769"/>
    </source>
</evidence>
<dbReference type="NCBIfam" id="TIGR00227">
    <property type="entry name" value="ribD_Cterm"/>
    <property type="match status" value="1"/>
</dbReference>
<keyword evidence="11" id="KW-0511">Multifunctional enzyme</keyword>
<dbReference type="EC" id="1.1.1.193" evidence="14"/>
<dbReference type="GO" id="GO:0008703">
    <property type="term" value="F:5-amino-6-(5-phosphoribosylamino)uracil reductase activity"/>
    <property type="evidence" value="ECO:0007669"/>
    <property type="project" value="UniProtKB-EC"/>
</dbReference>
<evidence type="ECO:0000256" key="12">
    <source>
        <dbReference type="ARBA" id="ARBA00049861"/>
    </source>
</evidence>
<evidence type="ECO:0000313" key="16">
    <source>
        <dbReference type="EMBL" id="MBP1856436.1"/>
    </source>
</evidence>
<evidence type="ECO:0000256" key="2">
    <source>
        <dbReference type="ARBA" id="ARBA00004882"/>
    </source>
</evidence>
<comment type="cofactor">
    <cofactor evidence="14">
        <name>Zn(2+)</name>
        <dbReference type="ChEBI" id="CHEBI:29105"/>
    </cofactor>
    <text evidence="14">Binds 1 zinc ion.</text>
</comment>
<dbReference type="Gene3D" id="3.40.430.10">
    <property type="entry name" value="Dihydrofolate Reductase, subunit A"/>
    <property type="match status" value="1"/>
</dbReference>
<keyword evidence="6 14" id="KW-0686">Riboflavin biosynthesis</keyword>
<comment type="similarity">
    <text evidence="4 14">In the N-terminal section; belongs to the cytidine and deoxycytidylate deaminase family.</text>
</comment>
<dbReference type="InterPro" id="IPR002125">
    <property type="entry name" value="CMP_dCMP_dom"/>
</dbReference>
<dbReference type="PIRSF" id="PIRSF006769">
    <property type="entry name" value="RibD"/>
    <property type="match status" value="1"/>
</dbReference>
<keyword evidence="14 16" id="KW-0378">Hydrolase</keyword>
<dbReference type="RefSeq" id="WP_209457748.1">
    <property type="nucleotide sequence ID" value="NZ_BAAACS010000006.1"/>
</dbReference>